<gene>
    <name evidence="4" type="ORF">ACFFHU_08135</name>
</gene>
<accession>A0ABV6NTN6</accession>
<protein>
    <submittedName>
        <fullName evidence="4">Glycosyltransferase</fullName>
        <ecNumber evidence="4">2.4.-.-</ecNumber>
    </submittedName>
</protein>
<keyword evidence="1 4" id="KW-0328">Glycosyltransferase</keyword>
<evidence type="ECO:0000313" key="5">
    <source>
        <dbReference type="Proteomes" id="UP001589894"/>
    </source>
</evidence>
<evidence type="ECO:0000313" key="4">
    <source>
        <dbReference type="EMBL" id="MFC0564131.1"/>
    </source>
</evidence>
<name>A0ABV6NTN6_9ACTN</name>
<dbReference type="RefSeq" id="WP_377337071.1">
    <property type="nucleotide sequence ID" value="NZ_JBHLUE010000004.1"/>
</dbReference>
<sequence length="396" mass="40795">MSRADGPPVGLVVDCSGVGAGGITRVLTELVRHWPAGWRLDLVAAPAAWSVPSRAGGAEVTVLSGQGNGRAGTIAAATTALRRATGRAGATTVLSLSPSAAVLGSRLPVVTVLHDLAFRLWPYELPASVRRYRQVSYGTAIRRSHRLVCVSARTRHDLLGLYGVPPARAHVWHPGSDLAVPAAGPPASSLPAVGLPAGPAAGGPPATGLPEPLARLAERGERYLLVAGHAPHKGVEIAVDALPRLPGHSLAVLTGGQPAERFRDAAARSTARDRIHFLDRLPDAGYAAALAHAAVFLMPSHFEGYGLPAAEALRLGTPTVVSPDPALHEATGGRAVRMTAWSAEALVAAVTAAERAARPVPGYGGRSWREATAELAAFLGELSTVDRRPAPARAGG</sequence>
<proteinExistence type="predicted"/>
<dbReference type="PANTHER" id="PTHR46401:SF2">
    <property type="entry name" value="GLYCOSYLTRANSFERASE WBBK-RELATED"/>
    <property type="match status" value="1"/>
</dbReference>
<dbReference type="Pfam" id="PF13439">
    <property type="entry name" value="Glyco_transf_4"/>
    <property type="match status" value="1"/>
</dbReference>
<organism evidence="4 5">
    <name type="scientific">Plantactinospora siamensis</name>
    <dbReference type="NCBI Taxonomy" id="555372"/>
    <lineage>
        <taxon>Bacteria</taxon>
        <taxon>Bacillati</taxon>
        <taxon>Actinomycetota</taxon>
        <taxon>Actinomycetes</taxon>
        <taxon>Micromonosporales</taxon>
        <taxon>Micromonosporaceae</taxon>
        <taxon>Plantactinospora</taxon>
    </lineage>
</organism>
<dbReference type="Pfam" id="PF13692">
    <property type="entry name" value="Glyco_trans_1_4"/>
    <property type="match status" value="1"/>
</dbReference>
<dbReference type="PANTHER" id="PTHR46401">
    <property type="entry name" value="GLYCOSYLTRANSFERASE WBBK-RELATED"/>
    <property type="match status" value="1"/>
</dbReference>
<dbReference type="Proteomes" id="UP001589894">
    <property type="component" value="Unassembled WGS sequence"/>
</dbReference>
<dbReference type="GO" id="GO:0016757">
    <property type="term" value="F:glycosyltransferase activity"/>
    <property type="evidence" value="ECO:0007669"/>
    <property type="project" value="UniProtKB-KW"/>
</dbReference>
<feature type="domain" description="Glycosyltransferase subfamily 4-like N-terminal" evidence="3">
    <location>
        <begin position="21"/>
        <end position="179"/>
    </location>
</feature>
<dbReference type="EC" id="2.4.-.-" evidence="4"/>
<evidence type="ECO:0000256" key="1">
    <source>
        <dbReference type="ARBA" id="ARBA00022676"/>
    </source>
</evidence>
<keyword evidence="5" id="KW-1185">Reference proteome</keyword>
<dbReference type="SUPFAM" id="SSF53756">
    <property type="entry name" value="UDP-Glycosyltransferase/glycogen phosphorylase"/>
    <property type="match status" value="1"/>
</dbReference>
<evidence type="ECO:0000259" key="3">
    <source>
        <dbReference type="Pfam" id="PF13439"/>
    </source>
</evidence>
<keyword evidence="2 4" id="KW-0808">Transferase</keyword>
<dbReference type="InterPro" id="IPR028098">
    <property type="entry name" value="Glyco_trans_4-like_N"/>
</dbReference>
<dbReference type="Gene3D" id="3.40.50.2000">
    <property type="entry name" value="Glycogen Phosphorylase B"/>
    <property type="match status" value="2"/>
</dbReference>
<dbReference type="EMBL" id="JBHLUE010000004">
    <property type="protein sequence ID" value="MFC0564131.1"/>
    <property type="molecule type" value="Genomic_DNA"/>
</dbReference>
<evidence type="ECO:0000256" key="2">
    <source>
        <dbReference type="ARBA" id="ARBA00022679"/>
    </source>
</evidence>
<reference evidence="4 5" key="1">
    <citation type="submission" date="2024-09" db="EMBL/GenBank/DDBJ databases">
        <authorList>
            <person name="Sun Q."/>
            <person name="Mori K."/>
        </authorList>
    </citation>
    <scope>NUCLEOTIDE SEQUENCE [LARGE SCALE GENOMIC DNA]</scope>
    <source>
        <strain evidence="4 5">TBRC 2205</strain>
    </source>
</reference>
<comment type="caution">
    <text evidence="4">The sequence shown here is derived from an EMBL/GenBank/DDBJ whole genome shotgun (WGS) entry which is preliminary data.</text>
</comment>